<dbReference type="SUPFAM" id="SSF50978">
    <property type="entry name" value="WD40 repeat-like"/>
    <property type="match status" value="1"/>
</dbReference>
<evidence type="ECO:0000256" key="6">
    <source>
        <dbReference type="SAM" id="MobiDB-lite"/>
    </source>
</evidence>
<evidence type="ECO:0000256" key="3">
    <source>
        <dbReference type="ARBA" id="ARBA00022980"/>
    </source>
</evidence>
<dbReference type="PROSITE" id="PS00678">
    <property type="entry name" value="WD_REPEATS_1"/>
    <property type="match status" value="1"/>
</dbReference>
<keyword evidence="8" id="KW-1185">Reference proteome</keyword>
<proteinExistence type="predicted"/>
<accession>A0AAW0EP79</accession>
<evidence type="ECO:0000256" key="1">
    <source>
        <dbReference type="ARBA" id="ARBA00022574"/>
    </source>
</evidence>
<feature type="region of interest" description="Disordered" evidence="6">
    <location>
        <begin position="1107"/>
        <end position="1128"/>
    </location>
</feature>
<dbReference type="GO" id="GO:0005840">
    <property type="term" value="C:ribosome"/>
    <property type="evidence" value="ECO:0007669"/>
    <property type="project" value="UniProtKB-KW"/>
</dbReference>
<feature type="coiled-coil region" evidence="5">
    <location>
        <begin position="923"/>
        <end position="995"/>
    </location>
</feature>
<dbReference type="Proteomes" id="UP001430356">
    <property type="component" value="Unassembled WGS sequence"/>
</dbReference>
<reference evidence="7 8" key="1">
    <citation type="journal article" date="2021" name="MBio">
        <title>A New Model Trypanosomatid, Novymonas esmeraldas: Genomic Perception of Its 'Candidatus Pandoraea novymonadis' Endosymbiont.</title>
        <authorList>
            <person name="Zakharova A."/>
            <person name="Saura A."/>
            <person name="Butenko A."/>
            <person name="Podesvova L."/>
            <person name="Warmusova S."/>
            <person name="Kostygov A.Y."/>
            <person name="Nenarokova A."/>
            <person name="Lukes J."/>
            <person name="Opperdoes F.R."/>
            <person name="Yurchenko V."/>
        </authorList>
    </citation>
    <scope>NUCLEOTIDE SEQUENCE [LARGE SCALE GENOMIC DNA]</scope>
    <source>
        <strain evidence="7 8">E262AT.01</strain>
    </source>
</reference>
<comment type="caution">
    <text evidence="7">The sequence shown here is derived from an EMBL/GenBank/DDBJ whole genome shotgun (WGS) entry which is preliminary data.</text>
</comment>
<feature type="repeat" description="WD" evidence="4">
    <location>
        <begin position="660"/>
        <end position="693"/>
    </location>
</feature>
<evidence type="ECO:0000256" key="4">
    <source>
        <dbReference type="PROSITE-ProRule" id="PRU00221"/>
    </source>
</evidence>
<dbReference type="Pfam" id="PF00400">
    <property type="entry name" value="WD40"/>
    <property type="match status" value="3"/>
</dbReference>
<dbReference type="InterPro" id="IPR036322">
    <property type="entry name" value="WD40_repeat_dom_sf"/>
</dbReference>
<keyword evidence="5" id="KW-0175">Coiled coil</keyword>
<dbReference type="InterPro" id="IPR052993">
    <property type="entry name" value="CFA-57"/>
</dbReference>
<dbReference type="InterPro" id="IPR001680">
    <property type="entry name" value="WD40_rpt"/>
</dbReference>
<keyword evidence="2" id="KW-0677">Repeat</keyword>
<feature type="coiled-coil region" evidence="5">
    <location>
        <begin position="717"/>
        <end position="766"/>
    </location>
</feature>
<dbReference type="FunFam" id="2.130.10.10:FF:001707">
    <property type="entry name" value="DIGIT"/>
    <property type="match status" value="1"/>
</dbReference>
<keyword evidence="3" id="KW-0689">Ribosomal protein</keyword>
<feature type="coiled-coil region" evidence="5">
    <location>
        <begin position="811"/>
        <end position="838"/>
    </location>
</feature>
<feature type="repeat" description="WD" evidence="4">
    <location>
        <begin position="365"/>
        <end position="397"/>
    </location>
</feature>
<dbReference type="AlphaFoldDB" id="A0AAW0EP79"/>
<dbReference type="SMART" id="SM00320">
    <property type="entry name" value="WD40"/>
    <property type="match status" value="6"/>
</dbReference>
<evidence type="ECO:0000256" key="5">
    <source>
        <dbReference type="SAM" id="Coils"/>
    </source>
</evidence>
<evidence type="ECO:0000256" key="2">
    <source>
        <dbReference type="ARBA" id="ARBA00022737"/>
    </source>
</evidence>
<keyword evidence="3" id="KW-0687">Ribonucleoprotein</keyword>
<gene>
    <name evidence="7" type="ORF">NESM_000421000</name>
</gene>
<evidence type="ECO:0000313" key="8">
    <source>
        <dbReference type="Proteomes" id="UP001430356"/>
    </source>
</evidence>
<dbReference type="PANTHER" id="PTHR32215:SF14">
    <property type="entry name" value="SMALL RIBOSOMAL SUBUNIT PROTEIN RACK1"/>
    <property type="match status" value="1"/>
</dbReference>
<feature type="region of interest" description="Disordered" evidence="6">
    <location>
        <begin position="621"/>
        <end position="645"/>
    </location>
</feature>
<feature type="compositionally biased region" description="Gly residues" evidence="6">
    <location>
        <begin position="621"/>
        <end position="639"/>
    </location>
</feature>
<protein>
    <submittedName>
        <fullName evidence="7">WD domain, G-beta repeat</fullName>
    </submittedName>
</protein>
<keyword evidence="1 4" id="KW-0853">WD repeat</keyword>
<dbReference type="PANTHER" id="PTHR32215">
    <property type="entry name" value="CILIA- AND FLAGELLA-ASSOCIATED PROTEIN 57"/>
    <property type="match status" value="1"/>
</dbReference>
<organism evidence="7 8">
    <name type="scientific">Novymonas esmeraldas</name>
    <dbReference type="NCBI Taxonomy" id="1808958"/>
    <lineage>
        <taxon>Eukaryota</taxon>
        <taxon>Discoba</taxon>
        <taxon>Euglenozoa</taxon>
        <taxon>Kinetoplastea</taxon>
        <taxon>Metakinetoplastina</taxon>
        <taxon>Trypanosomatida</taxon>
        <taxon>Trypanosomatidae</taxon>
        <taxon>Novymonas</taxon>
    </lineage>
</organism>
<evidence type="ECO:0000313" key="7">
    <source>
        <dbReference type="EMBL" id="KAK7194984.1"/>
    </source>
</evidence>
<dbReference type="EMBL" id="JAECZO010000045">
    <property type="protein sequence ID" value="KAK7194984.1"/>
    <property type="molecule type" value="Genomic_DNA"/>
</dbReference>
<name>A0AAW0EP79_9TRYP</name>
<dbReference type="InterPro" id="IPR015943">
    <property type="entry name" value="WD40/YVTN_repeat-like_dom_sf"/>
</dbReference>
<dbReference type="PROSITE" id="PS50082">
    <property type="entry name" value="WD_REPEATS_2"/>
    <property type="match status" value="2"/>
</dbReference>
<dbReference type="SUPFAM" id="SSF50960">
    <property type="entry name" value="TolB, C-terminal domain"/>
    <property type="match status" value="1"/>
</dbReference>
<dbReference type="InterPro" id="IPR019775">
    <property type="entry name" value="WD40_repeat_CS"/>
</dbReference>
<feature type="compositionally biased region" description="Polar residues" evidence="6">
    <location>
        <begin position="1113"/>
        <end position="1124"/>
    </location>
</feature>
<dbReference type="Gene3D" id="2.130.10.10">
    <property type="entry name" value="YVTN repeat-like/Quinoprotein amine dehydrogenase"/>
    <property type="match status" value="2"/>
</dbReference>
<sequence length="1244" mass="139780">MSQNPRMIERRMVFGVCEEVKDGVHYLDEDYIVWIAGESLVLLDTQQGTQELVPCTPGCEGVTAMALAPSRRLLAVAESGKTPFIVIYLFDPTASPRIKRRSVLHLSDVGSSEFVSLSFSLDGRYLVALGGFPEWKLVYWDVEKHKMLAHDAALENTVAAKDTRHLKQCSISPYDASLVCVTGRGCVKFFSYADGHLFPAAGGVEAPDVHYLAHTWLIEEESRLVVSTDNGDLLLFEQQQYKHPLPLSPSDGIAITALAAYTKGFVCGGDMGLITLFERTRSKEMYRKVRTFRFAADGSYGAATDLTTASKIGAEVPIIRAFTFTPPPAEELLAFLTSTKQIYALNVPNADFTKAEDMVFQPVGQPFHTSSIVAVDTCVQRPLVVTAGRDGSVFLWNSITNVVEMRKHFHEEIVSMAVHPSGLHMIVGFTDSLRVYNIYEKDLCEFKRLAIRNCAACRFSHGGQYFAVANSTIIHVHYTYTCELLGHLRGHNSKVRSLSFVPPDDTRLISSGADGAVFEFSLCDFHKVRDNVTKAVTYHSAAADVHTVWAAGNDRKMRQMDRATMLQTIEYNLPDASMRCMLVSQSLKLLFGGCEDGTVRVYNTYLGEKLNGQVVDRGGGGGGGAGGGGGGAATGSVGGDGHHGNPRIMTAPRDITIETHITHIGVVTDITLSYDEGMLITVGEDGMVVFWDVVAPHRGTVKQLEYTTELLVDRRDLDASMQLLQSLHTQVKDLRQRMAQQQLKKERQHEEQIAQLDRDYRNEMLKQKADITALESAKGEQAIRFTEYMAEMEQKSSQTLHQTEEDYRCKIESLSSRADQLRHLLAEAEVKHAREKAALQDEADTQHMADKQRQQKDFNALDEEQHHIAAEKDRNDAETEAMCAMIEEDNDTEIVKAKEYYEKRFREQEEEAAGLQSSNNALLSKENLSRAELEAKMADVTEKLRQQTVLESHIDSAKRDIEALTNELRERGETIAEKDRRIQDLRTKNQELEKFKFVLEYKRKELKTQIEPKDNEISASKVKLEHMEAETSQYESSNEHLVLQIKSLRQKRAAQQKELDGVAGRIADAKAFQGRMWAEIGDTYTEYQTTQDKKRLKLMAKTLYDNYTGGRRPTNQRQFTSARTATDEVKDYHRERDHLEGNLASLKKKIAKDEENHRVERQRITTENVILIKEINDLRKEARTLAAKAGVVRPTDPNGVSVYDEEYVREMSVQQAEMARLRVVVEQLESQLKAKGLPLPVASV</sequence>